<dbReference type="AlphaFoldDB" id="A0A399RDQ8"/>
<protein>
    <submittedName>
        <fullName evidence="2">VOC family protein</fullName>
    </submittedName>
</protein>
<evidence type="ECO:0000313" key="3">
    <source>
        <dbReference type="Proteomes" id="UP000265845"/>
    </source>
</evidence>
<name>A0A399RDQ8_9PROT</name>
<dbReference type="InterPro" id="IPR004360">
    <property type="entry name" value="Glyas_Fos-R_dOase_dom"/>
</dbReference>
<evidence type="ECO:0000313" key="2">
    <source>
        <dbReference type="EMBL" id="RIJ28803.1"/>
    </source>
</evidence>
<dbReference type="Proteomes" id="UP000265845">
    <property type="component" value="Unassembled WGS sequence"/>
</dbReference>
<dbReference type="PROSITE" id="PS51819">
    <property type="entry name" value="VOC"/>
    <property type="match status" value="1"/>
</dbReference>
<comment type="caution">
    <text evidence="2">The sequence shown here is derived from an EMBL/GenBank/DDBJ whole genome shotgun (WGS) entry which is preliminary data.</text>
</comment>
<dbReference type="RefSeq" id="WP_119454225.1">
    <property type="nucleotide sequence ID" value="NZ_QWGA01000007.1"/>
</dbReference>
<evidence type="ECO:0000259" key="1">
    <source>
        <dbReference type="PROSITE" id="PS51819"/>
    </source>
</evidence>
<dbReference type="OrthoDB" id="9807407at2"/>
<keyword evidence="3" id="KW-1185">Reference proteome</keyword>
<proteinExistence type="predicted"/>
<organism evidence="2 3">
    <name type="scientific">Henriciella algicola</name>
    <dbReference type="NCBI Taxonomy" id="1608422"/>
    <lineage>
        <taxon>Bacteria</taxon>
        <taxon>Pseudomonadati</taxon>
        <taxon>Pseudomonadota</taxon>
        <taxon>Alphaproteobacteria</taxon>
        <taxon>Hyphomonadales</taxon>
        <taxon>Hyphomonadaceae</taxon>
        <taxon>Henriciella</taxon>
    </lineage>
</organism>
<dbReference type="InterPro" id="IPR029068">
    <property type="entry name" value="Glyas_Bleomycin-R_OHBP_Dase"/>
</dbReference>
<reference evidence="2 3" key="1">
    <citation type="submission" date="2018-08" db="EMBL/GenBank/DDBJ databases">
        <title>Henriciella mobilis sp. nov., isolated from seawater.</title>
        <authorList>
            <person name="Cheng H."/>
            <person name="Wu Y.-H."/>
            <person name="Xu X.-W."/>
            <person name="Guo L.-L."/>
        </authorList>
    </citation>
    <scope>NUCLEOTIDE SEQUENCE [LARGE SCALE GENOMIC DNA]</scope>
    <source>
        <strain evidence="2 3">CCUG67844</strain>
    </source>
</reference>
<accession>A0A399RDQ8</accession>
<sequence>MLAYVTLGSNNIEKALEFYDGFMPTIGAKRFFDNGRLYFYGTGPGQPMLAIGGPYDEKAATVGNGVMPALACADNETVDKAYAKAIELGATPDGEPGKRMPTFYGAYFRDPDGNKICVCKLG</sequence>
<feature type="domain" description="VOC" evidence="1">
    <location>
        <begin position="1"/>
        <end position="121"/>
    </location>
</feature>
<dbReference type="PANTHER" id="PTHR35006:SF1">
    <property type="entry name" value="BLL2941 PROTEIN"/>
    <property type="match status" value="1"/>
</dbReference>
<dbReference type="Gene3D" id="3.10.180.10">
    <property type="entry name" value="2,3-Dihydroxybiphenyl 1,2-Dioxygenase, domain 1"/>
    <property type="match status" value="1"/>
</dbReference>
<dbReference type="Pfam" id="PF00903">
    <property type="entry name" value="Glyoxalase"/>
    <property type="match status" value="1"/>
</dbReference>
<dbReference type="EMBL" id="QWGA01000007">
    <property type="protein sequence ID" value="RIJ28803.1"/>
    <property type="molecule type" value="Genomic_DNA"/>
</dbReference>
<gene>
    <name evidence="2" type="ORF">D1222_10505</name>
</gene>
<dbReference type="CDD" id="cd07262">
    <property type="entry name" value="VOC_like"/>
    <property type="match status" value="1"/>
</dbReference>
<dbReference type="SUPFAM" id="SSF54593">
    <property type="entry name" value="Glyoxalase/Bleomycin resistance protein/Dihydroxybiphenyl dioxygenase"/>
    <property type="match status" value="1"/>
</dbReference>
<dbReference type="PANTHER" id="PTHR35006">
    <property type="entry name" value="GLYOXALASE FAMILY PROTEIN (AFU_ORTHOLOGUE AFUA_5G14830)"/>
    <property type="match status" value="1"/>
</dbReference>
<dbReference type="InterPro" id="IPR037523">
    <property type="entry name" value="VOC_core"/>
</dbReference>